<protein>
    <submittedName>
        <fullName evidence="3">DUF262 domain-containing HNH endonuclease family protein</fullName>
    </submittedName>
</protein>
<dbReference type="InterPro" id="IPR004919">
    <property type="entry name" value="GmrSD_N"/>
</dbReference>
<feature type="domain" description="GmrSD restriction endonucleases C-terminal" evidence="2">
    <location>
        <begin position="474"/>
        <end position="556"/>
    </location>
</feature>
<name>A0AAJ1U8M6_9RHOB</name>
<dbReference type="AlphaFoldDB" id="A0AAJ1U8M6"/>
<comment type="caution">
    <text evidence="3">The sequence shown here is derived from an EMBL/GenBank/DDBJ whole genome shotgun (WGS) entry which is preliminary data.</text>
</comment>
<dbReference type="Proteomes" id="UP001227162">
    <property type="component" value="Unassembled WGS sequence"/>
</dbReference>
<dbReference type="PANTHER" id="PTHR37292:SF2">
    <property type="entry name" value="DUF262 DOMAIN-CONTAINING PROTEIN"/>
    <property type="match status" value="1"/>
</dbReference>
<evidence type="ECO:0000313" key="4">
    <source>
        <dbReference type="Proteomes" id="UP001227162"/>
    </source>
</evidence>
<accession>A0AAJ1U8M6</accession>
<keyword evidence="3" id="KW-0540">Nuclease</keyword>
<keyword evidence="3" id="KW-0255">Endonuclease</keyword>
<reference evidence="3" key="1">
    <citation type="submission" date="2022-07" db="EMBL/GenBank/DDBJ databases">
        <authorList>
            <person name="Otstavnykh N."/>
            <person name="Isaeva M."/>
            <person name="Bystritskaya E."/>
        </authorList>
    </citation>
    <scope>NUCLEOTIDE SEQUENCE</scope>
    <source>
        <strain evidence="3">10Alg 79</strain>
    </source>
</reference>
<dbReference type="Pfam" id="PF03235">
    <property type="entry name" value="GmrSD_N"/>
    <property type="match status" value="1"/>
</dbReference>
<feature type="domain" description="GmrSD restriction endonucleases N-terminal" evidence="1">
    <location>
        <begin position="16"/>
        <end position="261"/>
    </location>
</feature>
<gene>
    <name evidence="3" type="ORF">NOI20_16075</name>
</gene>
<dbReference type="PANTHER" id="PTHR37292">
    <property type="entry name" value="VNG6097C"/>
    <property type="match status" value="1"/>
</dbReference>
<dbReference type="RefSeq" id="WP_317627257.1">
    <property type="nucleotide sequence ID" value="NZ_JANFFA010000005.1"/>
</dbReference>
<evidence type="ECO:0000259" key="1">
    <source>
        <dbReference type="Pfam" id="PF03235"/>
    </source>
</evidence>
<dbReference type="Pfam" id="PF07510">
    <property type="entry name" value="GmrSD_C"/>
    <property type="match status" value="1"/>
</dbReference>
<dbReference type="InterPro" id="IPR011089">
    <property type="entry name" value="GmrSD_C"/>
</dbReference>
<sequence>MTYSTTTISSCIDELNKSWFLPSIQRPFVWEPDQIIRLFDSLLKGLPISTFLVWALKKETASSWDTYKFLENFRHGDVHNARVDLSDQDVTLVLDGQQRLTSLLIGFSGSYTVKAKYARKKNMDAWSQKWLYLDLLKSPEELSSDELDSDIGVTYGLAFHERDQRVSPEHYWFRISRIQNVRSEEEFDALHEDVMQYLPAGATRMDRKIVERNLERLWKVFTEEPVISFFTETHQSLDRVLNIFIRANDAGTKLSKSDLLMTMATSKWRDYNARDEVFNFVDQLNDCLKMKNKVTKDFVLKACLVLNNLEVAYRVDNFTNANLETIEISWPSIKKSLTRTLELVNAFGIDKSTLTSTNALMPIAYFLHRVDKDLLGSTPEETSNRKYVHRFLLGALINGAFSGTSDRAISGCRGVLRDHLRASSDFPLLKLVEELGNQGRLATFNTDNLRRLLDLTYRDKRCFLGLSLLYAVGKSDAERMDIDHIIPQAKTERKVLEGLGLTRVQIAEIEEASQKLGNLQLLLTRENIEKSDTPFNHWVETRDDDFLERHCLPRDRGLWRVESLPEFVAEREKLIAKRIKQTSPALSL</sequence>
<organism evidence="3 4">
    <name type="scientific">Rhodalgimonas zhirmunskyi</name>
    <dbReference type="NCBI Taxonomy" id="2964767"/>
    <lineage>
        <taxon>Bacteria</taxon>
        <taxon>Pseudomonadati</taxon>
        <taxon>Pseudomonadota</taxon>
        <taxon>Alphaproteobacteria</taxon>
        <taxon>Rhodobacterales</taxon>
        <taxon>Roseobacteraceae</taxon>
        <taxon>Rhodalgimonas</taxon>
    </lineage>
</organism>
<dbReference type="EMBL" id="JANFFA010000005">
    <property type="protein sequence ID" value="MDQ2095635.1"/>
    <property type="molecule type" value="Genomic_DNA"/>
</dbReference>
<keyword evidence="4" id="KW-1185">Reference proteome</keyword>
<reference evidence="3" key="2">
    <citation type="submission" date="2023-04" db="EMBL/GenBank/DDBJ databases">
        <title>'Rhodoalgimonas zhirmunskyi' gen. nov., isolated from a red alga.</title>
        <authorList>
            <person name="Nedashkovskaya O.I."/>
            <person name="Otstavnykh N.Y."/>
            <person name="Bystritskaya E.P."/>
            <person name="Balabanova L.A."/>
            <person name="Isaeva M.P."/>
        </authorList>
    </citation>
    <scope>NUCLEOTIDE SEQUENCE</scope>
    <source>
        <strain evidence="3">10Alg 79</strain>
    </source>
</reference>
<proteinExistence type="predicted"/>
<evidence type="ECO:0000259" key="2">
    <source>
        <dbReference type="Pfam" id="PF07510"/>
    </source>
</evidence>
<dbReference type="GO" id="GO:0004519">
    <property type="term" value="F:endonuclease activity"/>
    <property type="evidence" value="ECO:0007669"/>
    <property type="project" value="UniProtKB-KW"/>
</dbReference>
<evidence type="ECO:0000313" key="3">
    <source>
        <dbReference type="EMBL" id="MDQ2095635.1"/>
    </source>
</evidence>
<keyword evidence="3" id="KW-0378">Hydrolase</keyword>